<evidence type="ECO:0000256" key="15">
    <source>
        <dbReference type="HAMAP-Rule" id="MF_00104"/>
    </source>
</evidence>
<dbReference type="SMART" id="SM00358">
    <property type="entry name" value="DSRM"/>
    <property type="match status" value="1"/>
</dbReference>
<feature type="active site" evidence="15">
    <location>
        <position position="123"/>
    </location>
</feature>
<dbReference type="Pfam" id="PF14622">
    <property type="entry name" value="Ribonucleas_3_3"/>
    <property type="match status" value="1"/>
</dbReference>
<gene>
    <name evidence="15 18" type="primary">rnc</name>
    <name evidence="18" type="ORF">EHO51_11515</name>
</gene>
<dbReference type="GO" id="GO:0042802">
    <property type="term" value="F:identical protein binding"/>
    <property type="evidence" value="ECO:0007669"/>
    <property type="project" value="UniProtKB-ARBA"/>
</dbReference>
<dbReference type="Gene3D" id="1.10.1520.10">
    <property type="entry name" value="Ribonuclease III domain"/>
    <property type="match status" value="1"/>
</dbReference>
<dbReference type="PROSITE" id="PS00517">
    <property type="entry name" value="RNASE_3_1"/>
    <property type="match status" value="1"/>
</dbReference>
<feature type="domain" description="DRBM" evidence="16">
    <location>
        <begin position="159"/>
        <end position="228"/>
    </location>
</feature>
<accession>A0A3G8M868</accession>
<feature type="domain" description="RNase III" evidence="17">
    <location>
        <begin position="9"/>
        <end position="134"/>
    </location>
</feature>
<dbReference type="Gene3D" id="3.30.160.20">
    <property type="match status" value="1"/>
</dbReference>
<dbReference type="NCBIfam" id="TIGR02191">
    <property type="entry name" value="RNaseIII"/>
    <property type="match status" value="1"/>
</dbReference>
<dbReference type="CDD" id="cd10845">
    <property type="entry name" value="DSRM_RNAse_III_family"/>
    <property type="match status" value="1"/>
</dbReference>
<evidence type="ECO:0000256" key="1">
    <source>
        <dbReference type="ARBA" id="ARBA00000109"/>
    </source>
</evidence>
<feature type="binding site" evidence="15">
    <location>
        <position position="123"/>
    </location>
    <ligand>
        <name>Mg(2+)</name>
        <dbReference type="ChEBI" id="CHEBI:18420"/>
    </ligand>
</feature>
<keyword evidence="14 15" id="KW-0694">RNA-binding</keyword>
<evidence type="ECO:0000313" key="19">
    <source>
        <dbReference type="Proteomes" id="UP000273982"/>
    </source>
</evidence>
<dbReference type="HAMAP" id="MF_00104">
    <property type="entry name" value="RNase_III"/>
    <property type="match status" value="1"/>
</dbReference>
<dbReference type="RefSeq" id="WP_124739016.1">
    <property type="nucleotide sequence ID" value="NZ_CP034086.1"/>
</dbReference>
<keyword evidence="12 15" id="KW-0378">Hydrolase</keyword>
<dbReference type="PROSITE" id="PS50142">
    <property type="entry name" value="RNASE_3_2"/>
    <property type="match status" value="1"/>
</dbReference>
<evidence type="ECO:0000313" key="18">
    <source>
        <dbReference type="EMBL" id="AZG77310.1"/>
    </source>
</evidence>
<dbReference type="PANTHER" id="PTHR11207">
    <property type="entry name" value="RIBONUCLEASE III"/>
    <property type="match status" value="1"/>
</dbReference>
<dbReference type="CDD" id="cd00593">
    <property type="entry name" value="RIBOc"/>
    <property type="match status" value="1"/>
</dbReference>
<dbReference type="GO" id="GO:0004525">
    <property type="term" value="F:ribonuclease III activity"/>
    <property type="evidence" value="ECO:0007669"/>
    <property type="project" value="UniProtKB-UniRule"/>
</dbReference>
<feature type="binding site" evidence="15">
    <location>
        <position position="120"/>
    </location>
    <ligand>
        <name>Mg(2+)</name>
        <dbReference type="ChEBI" id="CHEBI:18420"/>
    </ligand>
</feature>
<dbReference type="FunFam" id="1.10.1520.10:FF:000001">
    <property type="entry name" value="Ribonuclease 3"/>
    <property type="match status" value="1"/>
</dbReference>
<evidence type="ECO:0000256" key="2">
    <source>
        <dbReference type="ARBA" id="ARBA00004496"/>
    </source>
</evidence>
<keyword evidence="6 15" id="KW-0698">rRNA processing</keyword>
<dbReference type="GO" id="GO:0046872">
    <property type="term" value="F:metal ion binding"/>
    <property type="evidence" value="ECO:0007669"/>
    <property type="project" value="UniProtKB-KW"/>
</dbReference>
<evidence type="ECO:0000256" key="5">
    <source>
        <dbReference type="ARBA" id="ARBA00022490"/>
    </source>
</evidence>
<protein>
    <recommendedName>
        <fullName evidence="15">Ribonuclease 3</fullName>
        <ecNumber evidence="15">3.1.26.3</ecNumber>
    </recommendedName>
    <alternativeName>
        <fullName evidence="15">Ribonuclease III</fullName>
        <shortName evidence="15">RNase III</shortName>
    </alternativeName>
</protein>
<dbReference type="GO" id="GO:0006364">
    <property type="term" value="P:rRNA processing"/>
    <property type="evidence" value="ECO:0007669"/>
    <property type="project" value="UniProtKB-UniRule"/>
</dbReference>
<dbReference type="SUPFAM" id="SSF69065">
    <property type="entry name" value="RNase III domain-like"/>
    <property type="match status" value="1"/>
</dbReference>
<keyword evidence="10 15" id="KW-0479">Metal-binding</keyword>
<dbReference type="InterPro" id="IPR000999">
    <property type="entry name" value="RNase_III_dom"/>
</dbReference>
<comment type="catalytic activity">
    <reaction evidence="1 15">
        <text>Endonucleolytic cleavage to 5'-phosphomonoester.</text>
        <dbReference type="EC" id="3.1.26.3"/>
    </reaction>
</comment>
<comment type="subunit">
    <text evidence="4 15">Homodimer.</text>
</comment>
<organism evidence="18 19">
    <name type="scientific">Methylocystis rosea</name>
    <dbReference type="NCBI Taxonomy" id="173366"/>
    <lineage>
        <taxon>Bacteria</taxon>
        <taxon>Pseudomonadati</taxon>
        <taxon>Pseudomonadota</taxon>
        <taxon>Alphaproteobacteria</taxon>
        <taxon>Hyphomicrobiales</taxon>
        <taxon>Methylocystaceae</taxon>
        <taxon>Methylocystis</taxon>
    </lineage>
</organism>
<proteinExistence type="inferred from homology"/>
<evidence type="ECO:0000256" key="14">
    <source>
        <dbReference type="ARBA" id="ARBA00022884"/>
    </source>
</evidence>
<dbReference type="SMART" id="SM00535">
    <property type="entry name" value="RIBOc"/>
    <property type="match status" value="1"/>
</dbReference>
<dbReference type="GO" id="GO:0019843">
    <property type="term" value="F:rRNA binding"/>
    <property type="evidence" value="ECO:0007669"/>
    <property type="project" value="UniProtKB-KW"/>
</dbReference>
<evidence type="ECO:0000256" key="13">
    <source>
        <dbReference type="ARBA" id="ARBA00022842"/>
    </source>
</evidence>
<dbReference type="Pfam" id="PF00035">
    <property type="entry name" value="dsrm"/>
    <property type="match status" value="1"/>
</dbReference>
<dbReference type="KEGG" id="mros:EHO51_11515"/>
<dbReference type="FunFam" id="3.30.160.20:FF:000003">
    <property type="entry name" value="Ribonuclease 3"/>
    <property type="match status" value="1"/>
</dbReference>
<evidence type="ECO:0000256" key="9">
    <source>
        <dbReference type="ARBA" id="ARBA00022722"/>
    </source>
</evidence>
<dbReference type="EMBL" id="CP034086">
    <property type="protein sequence ID" value="AZG77310.1"/>
    <property type="molecule type" value="Genomic_DNA"/>
</dbReference>
<evidence type="ECO:0000259" key="17">
    <source>
        <dbReference type="PROSITE" id="PS50142"/>
    </source>
</evidence>
<dbReference type="PROSITE" id="PS50137">
    <property type="entry name" value="DS_RBD"/>
    <property type="match status" value="1"/>
</dbReference>
<evidence type="ECO:0000256" key="4">
    <source>
        <dbReference type="ARBA" id="ARBA00011738"/>
    </source>
</evidence>
<keyword evidence="13 15" id="KW-0460">Magnesium</keyword>
<comment type="cofactor">
    <cofactor evidence="15">
        <name>Mg(2+)</name>
        <dbReference type="ChEBI" id="CHEBI:18420"/>
    </cofactor>
</comment>
<keyword evidence="5 15" id="KW-0963">Cytoplasm</keyword>
<dbReference type="InterPro" id="IPR011907">
    <property type="entry name" value="RNase_III"/>
</dbReference>
<keyword evidence="11 15" id="KW-0255">Endonuclease</keyword>
<dbReference type="Proteomes" id="UP000273982">
    <property type="component" value="Chromosome"/>
</dbReference>
<feature type="active site" evidence="15">
    <location>
        <position position="51"/>
    </location>
</feature>
<dbReference type="GO" id="GO:0006397">
    <property type="term" value="P:mRNA processing"/>
    <property type="evidence" value="ECO:0007669"/>
    <property type="project" value="UniProtKB-UniRule"/>
</dbReference>
<keyword evidence="8 15" id="KW-0819">tRNA processing</keyword>
<comment type="subcellular location">
    <subcellularLocation>
        <location evidence="2 15">Cytoplasm</location>
    </subcellularLocation>
</comment>
<dbReference type="AlphaFoldDB" id="A0A3G8M868"/>
<name>A0A3G8M868_9HYPH</name>
<evidence type="ECO:0000256" key="8">
    <source>
        <dbReference type="ARBA" id="ARBA00022694"/>
    </source>
</evidence>
<dbReference type="InterPro" id="IPR014720">
    <property type="entry name" value="dsRBD_dom"/>
</dbReference>
<evidence type="ECO:0000259" key="16">
    <source>
        <dbReference type="PROSITE" id="PS50137"/>
    </source>
</evidence>
<evidence type="ECO:0000256" key="3">
    <source>
        <dbReference type="ARBA" id="ARBA00010183"/>
    </source>
</evidence>
<comment type="similarity">
    <text evidence="3">Belongs to the ribonuclease III family.</text>
</comment>
<dbReference type="GO" id="GO:0010468">
    <property type="term" value="P:regulation of gene expression"/>
    <property type="evidence" value="ECO:0007669"/>
    <property type="project" value="TreeGrafter"/>
</dbReference>
<evidence type="ECO:0000256" key="7">
    <source>
        <dbReference type="ARBA" id="ARBA00022664"/>
    </source>
</evidence>
<keyword evidence="15" id="KW-0699">rRNA-binding</keyword>
<sequence>MTRSRDAGLADLQARIGHDFADPALLGRALTHVSASPARRDSYERLEFLGDRVLGLAVAHMLYDAFPNESEGELSRRLAALVRKETCAEVAEVWGVGAAMRLGEGEAQTGGRGKRALLGDICEAIIGAAFLDGGAAAAEHIVRKAFSDRMAASGQDLRDAKTALQEWAQARGLATPRYRLVARSGPDHAPFFEVVVEVQGFAAAPGSGASKRVAEQAAAAAFLAREDAATGKGDT</sequence>
<reference evidence="18 19" key="1">
    <citation type="submission" date="2018-11" db="EMBL/GenBank/DDBJ databases">
        <title>Genome squencing of methanotrophic bacteria isolated from alkaline groundwater in Korea.</title>
        <authorList>
            <person name="Nguyen L.N."/>
        </authorList>
    </citation>
    <scope>NUCLEOTIDE SEQUENCE [LARGE SCALE GENOMIC DNA]</scope>
    <source>
        <strain evidence="18 19">GW6</strain>
    </source>
</reference>
<feature type="binding site" evidence="15">
    <location>
        <position position="47"/>
    </location>
    <ligand>
        <name>Mg(2+)</name>
        <dbReference type="ChEBI" id="CHEBI:18420"/>
    </ligand>
</feature>
<dbReference type="EC" id="3.1.26.3" evidence="15"/>
<evidence type="ECO:0000256" key="10">
    <source>
        <dbReference type="ARBA" id="ARBA00022723"/>
    </source>
</evidence>
<dbReference type="InterPro" id="IPR036389">
    <property type="entry name" value="RNase_III_sf"/>
</dbReference>
<keyword evidence="7 15" id="KW-0507">mRNA processing</keyword>
<dbReference type="PANTHER" id="PTHR11207:SF0">
    <property type="entry name" value="RIBONUCLEASE 3"/>
    <property type="match status" value="1"/>
</dbReference>
<dbReference type="GO" id="GO:0005737">
    <property type="term" value="C:cytoplasm"/>
    <property type="evidence" value="ECO:0007669"/>
    <property type="project" value="UniProtKB-SubCell"/>
</dbReference>
<dbReference type="GO" id="GO:0008033">
    <property type="term" value="P:tRNA processing"/>
    <property type="evidence" value="ECO:0007669"/>
    <property type="project" value="UniProtKB-KW"/>
</dbReference>
<evidence type="ECO:0000256" key="6">
    <source>
        <dbReference type="ARBA" id="ARBA00022552"/>
    </source>
</evidence>
<dbReference type="SUPFAM" id="SSF54768">
    <property type="entry name" value="dsRNA-binding domain-like"/>
    <property type="match status" value="1"/>
</dbReference>
<evidence type="ECO:0000256" key="11">
    <source>
        <dbReference type="ARBA" id="ARBA00022759"/>
    </source>
</evidence>
<dbReference type="GO" id="GO:0003725">
    <property type="term" value="F:double-stranded RNA binding"/>
    <property type="evidence" value="ECO:0007669"/>
    <property type="project" value="TreeGrafter"/>
</dbReference>
<keyword evidence="9 15" id="KW-0540">Nuclease</keyword>
<evidence type="ECO:0000256" key="12">
    <source>
        <dbReference type="ARBA" id="ARBA00022801"/>
    </source>
</evidence>
<comment type="function">
    <text evidence="15">Digests double-stranded RNA. Involved in the processing of primary rRNA transcript to yield the immediate precursors to the large and small rRNAs (23S and 16S). Processes some mRNAs, and tRNAs when they are encoded in the rRNA operon. Processes pre-crRNA and tracrRNA of type II CRISPR loci if present in the organism.</text>
</comment>